<comment type="caution">
    <text evidence="1">The sequence shown here is derived from an EMBL/GenBank/DDBJ whole genome shotgun (WGS) entry which is preliminary data.</text>
</comment>
<reference evidence="1 2" key="1">
    <citation type="journal article" date="2011" name="Front. Microbiol.">
        <title>Genomic signatures of strain selection and enhancement in Bacillus atrophaeus var. globigii, a historical biowarfare simulant.</title>
        <authorList>
            <person name="Gibbons H.S."/>
            <person name="Broomall S.M."/>
            <person name="McNew L.A."/>
            <person name="Daligault H."/>
            <person name="Chapman C."/>
            <person name="Bruce D."/>
            <person name="Karavis M."/>
            <person name="Krepps M."/>
            <person name="McGregor P.A."/>
            <person name="Hong C."/>
            <person name="Park K.H."/>
            <person name="Akmal A."/>
            <person name="Feldman A."/>
            <person name="Lin J.S."/>
            <person name="Chang W.E."/>
            <person name="Higgs B.W."/>
            <person name="Demirev P."/>
            <person name="Lindquist J."/>
            <person name="Liem A."/>
            <person name="Fochler E."/>
            <person name="Read T.D."/>
            <person name="Tapia R."/>
            <person name="Johnson S."/>
            <person name="Bishop-Lilly K.A."/>
            <person name="Detter C."/>
            <person name="Han C."/>
            <person name="Sozhamannan S."/>
            <person name="Rosenzweig C.N."/>
            <person name="Skowronski E.W."/>
        </authorList>
    </citation>
    <scope>NUCLEOTIDE SEQUENCE [LARGE SCALE GENOMIC DNA]</scope>
    <source>
        <strain evidence="1 2">AIT1</strain>
    </source>
</reference>
<organism evidence="1 2">
    <name type="scientific">Aliidiomarina taiwanensis</name>
    <dbReference type="NCBI Taxonomy" id="946228"/>
    <lineage>
        <taxon>Bacteria</taxon>
        <taxon>Pseudomonadati</taxon>
        <taxon>Pseudomonadota</taxon>
        <taxon>Gammaproteobacteria</taxon>
        <taxon>Alteromonadales</taxon>
        <taxon>Idiomarinaceae</taxon>
        <taxon>Aliidiomarina</taxon>
    </lineage>
</organism>
<name>A0A432XAA4_9GAMM</name>
<evidence type="ECO:0000313" key="2">
    <source>
        <dbReference type="Proteomes" id="UP000286976"/>
    </source>
</evidence>
<accession>A0A432XAA4</accession>
<proteinExistence type="predicted"/>
<dbReference type="AlphaFoldDB" id="A0A432XAA4"/>
<dbReference type="OrthoDB" id="6629495at2"/>
<evidence type="ECO:0000313" key="1">
    <source>
        <dbReference type="EMBL" id="RUO44289.1"/>
    </source>
</evidence>
<sequence length="84" mass="9938">MIEMKFSSTDKEALVYKVTEYFENELGQNIGNFEAEFLIDFFIELIGPALFNKGLNSAYRLLTERMDEFYYTVQEQEKPSPYEL</sequence>
<keyword evidence="2" id="KW-1185">Reference proteome</keyword>
<dbReference type="Proteomes" id="UP000286976">
    <property type="component" value="Unassembled WGS sequence"/>
</dbReference>
<dbReference type="RefSeq" id="WP_126756691.1">
    <property type="nucleotide sequence ID" value="NZ_PIPQ01000001.1"/>
</dbReference>
<gene>
    <name evidence="1" type="ORF">CWE15_03720</name>
</gene>
<dbReference type="InterPro" id="IPR018680">
    <property type="entry name" value="DUF2164"/>
</dbReference>
<dbReference type="EMBL" id="PIPQ01000001">
    <property type="protein sequence ID" value="RUO44289.1"/>
    <property type="molecule type" value="Genomic_DNA"/>
</dbReference>
<dbReference type="Pfam" id="PF09932">
    <property type="entry name" value="DUF2164"/>
    <property type="match status" value="1"/>
</dbReference>
<protein>
    <submittedName>
        <fullName evidence="1">DUF2164 domain-containing protein</fullName>
    </submittedName>
</protein>